<proteinExistence type="inferred from homology"/>
<dbReference type="InterPro" id="IPR037516">
    <property type="entry name" value="Tripartite_DENN"/>
</dbReference>
<feature type="region of interest" description="Disordered" evidence="2">
    <location>
        <begin position="393"/>
        <end position="412"/>
    </location>
</feature>
<name>A0A4Y7SC15_COPMI</name>
<dbReference type="PROSITE" id="PS50211">
    <property type="entry name" value="DENN"/>
    <property type="match status" value="1"/>
</dbReference>
<dbReference type="GO" id="GO:0055037">
    <property type="term" value="C:recycling endosome"/>
    <property type="evidence" value="ECO:0007669"/>
    <property type="project" value="TreeGrafter"/>
</dbReference>
<evidence type="ECO:0000313" key="4">
    <source>
        <dbReference type="EMBL" id="TEB18911.1"/>
    </source>
</evidence>
<accession>A0A4Y7SC15</accession>
<feature type="domain" description="UDENN" evidence="3">
    <location>
        <begin position="93"/>
        <end position="534"/>
    </location>
</feature>
<dbReference type="PANTHER" id="PTHR13677:SF0">
    <property type="entry name" value="LD41638P"/>
    <property type="match status" value="1"/>
</dbReference>
<dbReference type="InterPro" id="IPR024224">
    <property type="entry name" value="DENND6"/>
</dbReference>
<dbReference type="Proteomes" id="UP000298030">
    <property type="component" value="Unassembled WGS sequence"/>
</dbReference>
<feature type="region of interest" description="Disordered" evidence="2">
    <location>
        <begin position="1"/>
        <end position="76"/>
    </location>
</feature>
<evidence type="ECO:0000259" key="3">
    <source>
        <dbReference type="PROSITE" id="PS50211"/>
    </source>
</evidence>
<dbReference type="AlphaFoldDB" id="A0A4Y7SC15"/>
<protein>
    <submittedName>
        <fullName evidence="4">DUF1630-domain-containing protein</fullName>
    </submittedName>
</protein>
<evidence type="ECO:0000256" key="1">
    <source>
        <dbReference type="ARBA" id="ARBA00007159"/>
    </source>
</evidence>
<dbReference type="GO" id="GO:0005085">
    <property type="term" value="F:guanyl-nucleotide exchange factor activity"/>
    <property type="evidence" value="ECO:0007669"/>
    <property type="project" value="InterPro"/>
</dbReference>
<dbReference type="OrthoDB" id="10265409at2759"/>
<comment type="caution">
    <text evidence="4">The sequence shown here is derived from an EMBL/GenBank/DDBJ whole genome shotgun (WGS) entry which is preliminary data.</text>
</comment>
<feature type="compositionally biased region" description="Polar residues" evidence="2">
    <location>
        <begin position="49"/>
        <end position="62"/>
    </location>
</feature>
<dbReference type="EMBL" id="QPFP01000216">
    <property type="protein sequence ID" value="TEB18911.1"/>
    <property type="molecule type" value="Genomic_DNA"/>
</dbReference>
<reference evidence="4 5" key="1">
    <citation type="journal article" date="2019" name="Nat. Ecol. Evol.">
        <title>Megaphylogeny resolves global patterns of mushroom evolution.</title>
        <authorList>
            <person name="Varga T."/>
            <person name="Krizsan K."/>
            <person name="Foldi C."/>
            <person name="Dima B."/>
            <person name="Sanchez-Garcia M."/>
            <person name="Sanchez-Ramirez S."/>
            <person name="Szollosi G.J."/>
            <person name="Szarkandi J.G."/>
            <person name="Papp V."/>
            <person name="Albert L."/>
            <person name="Andreopoulos W."/>
            <person name="Angelini C."/>
            <person name="Antonin V."/>
            <person name="Barry K.W."/>
            <person name="Bougher N.L."/>
            <person name="Buchanan P."/>
            <person name="Buyck B."/>
            <person name="Bense V."/>
            <person name="Catcheside P."/>
            <person name="Chovatia M."/>
            <person name="Cooper J."/>
            <person name="Damon W."/>
            <person name="Desjardin D."/>
            <person name="Finy P."/>
            <person name="Geml J."/>
            <person name="Haridas S."/>
            <person name="Hughes K."/>
            <person name="Justo A."/>
            <person name="Karasinski D."/>
            <person name="Kautmanova I."/>
            <person name="Kiss B."/>
            <person name="Kocsube S."/>
            <person name="Kotiranta H."/>
            <person name="LaButti K.M."/>
            <person name="Lechner B.E."/>
            <person name="Liimatainen K."/>
            <person name="Lipzen A."/>
            <person name="Lukacs Z."/>
            <person name="Mihaltcheva S."/>
            <person name="Morgado L.N."/>
            <person name="Niskanen T."/>
            <person name="Noordeloos M.E."/>
            <person name="Ohm R.A."/>
            <person name="Ortiz-Santana B."/>
            <person name="Ovrebo C."/>
            <person name="Racz N."/>
            <person name="Riley R."/>
            <person name="Savchenko A."/>
            <person name="Shiryaev A."/>
            <person name="Soop K."/>
            <person name="Spirin V."/>
            <person name="Szebenyi C."/>
            <person name="Tomsovsky M."/>
            <person name="Tulloss R.E."/>
            <person name="Uehling J."/>
            <person name="Grigoriev I.V."/>
            <person name="Vagvolgyi C."/>
            <person name="Papp T."/>
            <person name="Martin F.M."/>
            <person name="Miettinen O."/>
            <person name="Hibbett D.S."/>
            <person name="Nagy L.G."/>
        </authorList>
    </citation>
    <scope>NUCLEOTIDE SEQUENCE [LARGE SCALE GENOMIC DNA]</scope>
    <source>
        <strain evidence="4 5">FP101781</strain>
    </source>
</reference>
<dbReference type="PANTHER" id="PTHR13677">
    <property type="entry name" value="LD41638P"/>
    <property type="match status" value="1"/>
</dbReference>
<organism evidence="4 5">
    <name type="scientific">Coprinellus micaceus</name>
    <name type="common">Glistening ink-cap mushroom</name>
    <name type="synonym">Coprinus micaceus</name>
    <dbReference type="NCBI Taxonomy" id="71717"/>
    <lineage>
        <taxon>Eukaryota</taxon>
        <taxon>Fungi</taxon>
        <taxon>Dikarya</taxon>
        <taxon>Basidiomycota</taxon>
        <taxon>Agaricomycotina</taxon>
        <taxon>Agaricomycetes</taxon>
        <taxon>Agaricomycetidae</taxon>
        <taxon>Agaricales</taxon>
        <taxon>Agaricineae</taxon>
        <taxon>Psathyrellaceae</taxon>
        <taxon>Coprinellus</taxon>
    </lineage>
</organism>
<keyword evidence="5" id="KW-1185">Reference proteome</keyword>
<feature type="compositionally biased region" description="Low complexity" evidence="2">
    <location>
        <begin position="22"/>
        <end position="40"/>
    </location>
</feature>
<evidence type="ECO:0000313" key="5">
    <source>
        <dbReference type="Proteomes" id="UP000298030"/>
    </source>
</evidence>
<evidence type="ECO:0000256" key="2">
    <source>
        <dbReference type="SAM" id="MobiDB-lite"/>
    </source>
</evidence>
<sequence length="550" mass="60921">MGAPRFIESLDTFPSNKARGKLSSLNPNSPSTSSLPQSRSAQHVKRPSPQLSRSNTDPSSSGLGEKRRAKREQNGEKLQLDEDVVKKLRRWVTTIAVVEFDLDDGPTVSGVYPPIDLSAREEENIAFSAFPDSPQFDQGSQVHSFRMRKQGGDGDGFLYGFSHFTQKRDATSKRGYQQSSVVILTQFQYPSLFSSLASILGPLYQQHGIPMLESACYSISNWSEPTAGTTVELGFLGTVLHVELPHSTDAQQLTETSSFNEKRQGLTSPSQILATSAPFHPPPLLLFEACMANLWSIWECLLLCEPMLVFGSSPAQTSQAVWWLRDLVRPIPMAGDFRPYLTMQDGDHSALINKLPPKPGLLIGVTNPFFEKSCNHWPHVLSLGRRVTTQAGHGSPVLGNGAGPAPGWRTKTHKRHISKDRTLLKRLEAACRGNDQAKLGASLDLRRHFCSRTTQFITPLARYLNTLIPNPSEVKNARARGASNGALRLKAFNTENFMDSLRKNGSPLPFKSTSKRTEFYERWLKSPAFGAWLVQQEGIVQEILNAPQPT</sequence>
<gene>
    <name evidence="4" type="ORF">FA13DRAFT_1647648</name>
</gene>
<dbReference type="STRING" id="71717.A0A4Y7SC15"/>
<comment type="similarity">
    <text evidence="1">Belongs to the DENND6 family.</text>
</comment>